<keyword evidence="3" id="KW-0812">Transmembrane</keyword>
<organism evidence="4 5">
    <name type="scientific">Actinomadura graeca</name>
    <dbReference type="NCBI Taxonomy" id="2750812"/>
    <lineage>
        <taxon>Bacteria</taxon>
        <taxon>Bacillati</taxon>
        <taxon>Actinomycetota</taxon>
        <taxon>Actinomycetes</taxon>
        <taxon>Streptosporangiales</taxon>
        <taxon>Thermomonosporaceae</taxon>
        <taxon>Actinomadura</taxon>
    </lineage>
</organism>
<evidence type="ECO:0000313" key="5">
    <source>
        <dbReference type="Proteomes" id="UP001049518"/>
    </source>
</evidence>
<keyword evidence="3" id="KW-1133">Transmembrane helix</keyword>
<accession>A0ABX8QYU4</accession>
<keyword evidence="3" id="KW-0472">Membrane</keyword>
<feature type="region of interest" description="Disordered" evidence="2">
    <location>
        <begin position="1"/>
        <end position="20"/>
    </location>
</feature>
<dbReference type="Gene3D" id="1.20.210.10">
    <property type="entry name" value="Cytochrome c oxidase-like, subunit I domain"/>
    <property type="match status" value="2"/>
</dbReference>
<dbReference type="PANTHER" id="PTHR10422">
    <property type="entry name" value="CYTOCHROME C OXIDASE SUBUNIT 1"/>
    <property type="match status" value="1"/>
</dbReference>
<dbReference type="InterPro" id="IPR036927">
    <property type="entry name" value="Cyt_c_oxase-like_su1_sf"/>
</dbReference>
<dbReference type="InterPro" id="IPR000883">
    <property type="entry name" value="Cyt_C_Oxase_1"/>
</dbReference>
<dbReference type="EMBL" id="CP059572">
    <property type="protein sequence ID" value="QXJ23359.1"/>
    <property type="molecule type" value="Genomic_DNA"/>
</dbReference>
<dbReference type="Proteomes" id="UP001049518">
    <property type="component" value="Chromosome"/>
</dbReference>
<evidence type="ECO:0000256" key="1">
    <source>
        <dbReference type="ARBA" id="ARBA00025218"/>
    </source>
</evidence>
<sequence length="204" mass="22926">MTSLEERWHRGPPPARPRTSKGRLVASWFSSTDHKVIGYLYLISSCTFFLVGGVLAMIIRAELLEPGRQLVSNEQFNQMFTIHGTLLVQHWLGAWGMPRRYADYPDLFTTLNQVSSICSFVLGASTLPFFLNIYVTRKKGRKLAVDDPWGSGNSLEWATSCPPPRHNFDAILRIRSERPAFDLHHPRLGTDEALAAAGATKARD</sequence>
<feature type="transmembrane region" description="Helical" evidence="3">
    <location>
        <begin position="36"/>
        <end position="59"/>
    </location>
</feature>
<protein>
    <submittedName>
        <fullName evidence="4">Cbb3-type cytochrome c oxidase subunit I</fullName>
    </submittedName>
</protein>
<evidence type="ECO:0000256" key="3">
    <source>
        <dbReference type="SAM" id="Phobius"/>
    </source>
</evidence>
<reference evidence="4" key="1">
    <citation type="submission" date="2020-07" db="EMBL/GenBank/DDBJ databases">
        <authorList>
            <person name="Tarantini F.S."/>
            <person name="Hong K.W."/>
            <person name="Chan K.G."/>
        </authorList>
    </citation>
    <scope>NUCLEOTIDE SEQUENCE</scope>
    <source>
        <strain evidence="4">32-07</strain>
    </source>
</reference>
<keyword evidence="5" id="KW-1185">Reference proteome</keyword>
<feature type="transmembrane region" description="Helical" evidence="3">
    <location>
        <begin position="110"/>
        <end position="135"/>
    </location>
</feature>
<dbReference type="SUPFAM" id="SSF81442">
    <property type="entry name" value="Cytochrome c oxidase subunit I-like"/>
    <property type="match status" value="2"/>
</dbReference>
<name>A0ABX8QYU4_9ACTN</name>
<dbReference type="Pfam" id="PF00115">
    <property type="entry name" value="COX1"/>
    <property type="match status" value="1"/>
</dbReference>
<proteinExistence type="predicted"/>
<evidence type="ECO:0000313" key="4">
    <source>
        <dbReference type="EMBL" id="QXJ23359.1"/>
    </source>
</evidence>
<comment type="function">
    <text evidence="1">Cytochrome c oxidase is the component of the respiratory chain that catalyzes the reduction of oxygen to water. Subunits 1-3 form the functional core of the enzyme complex. CO I is the catalytic subunit of the enzyme. Electrons originating in cytochrome c are transferred via the copper A center of subunit 2 and heme A of subunit 1 to the bimetallic center formed by heme A3 and copper B.</text>
</comment>
<evidence type="ECO:0000256" key="2">
    <source>
        <dbReference type="SAM" id="MobiDB-lite"/>
    </source>
</evidence>
<gene>
    <name evidence="4" type="ORF">AGRA3207_004502</name>
</gene>
<dbReference type="PANTHER" id="PTHR10422:SF18">
    <property type="entry name" value="CYTOCHROME C OXIDASE SUBUNIT 1"/>
    <property type="match status" value="1"/>
</dbReference>